<sequence length="502" mass="58038">MPPTIQTGSREDRDKRVRPGEKRSDLLCRVKFNNTLPDIPFDPKFITYPFESNRFIQYKPTSLERSYKYDLLTEHDLGVTIDLINPETYRFDHNVYPEPEDERLLEDELNTPADAKRSRHNNTNVSWLRKTEYISTEYNRFIQKTDKSEIRVGFKIKQKMKEDDMYKDRDSQIEAIEKTFEKAKAEITQHYSKPNVKPVEVLPIFPDFKLWQHPFAQVLFDSDPAPKGQSLPAQMEEMSQAMIRGAVDESGEQFVAYFLPTDETLTKRKRDAEEEKDYVEDEVYDYMLAREYNWNVKNKLSKGYEETYFFVMREDGVYYDELETRVRLSKRRKTGGTQAAKSRLLVKHRPFNEKEENAQKSRQTMLEPPAEEEEEEEDTQLPDITTKSDEEGDKSPRSGDEENNKSEDEEDKRSVQSGGSRRSRSRSKTRSRSRSRSGSRSRSRSRSGSRSGSGSRSSSGSESGSDAGSKSSDSESEAEDKKGKKDEEEIFGSASSSSSDSD</sequence>
<evidence type="ECO:0000256" key="5">
    <source>
        <dbReference type="SAM" id="MobiDB-lite"/>
    </source>
</evidence>
<feature type="compositionally biased region" description="Basic residues" evidence="5">
    <location>
        <begin position="421"/>
        <end position="447"/>
    </location>
</feature>
<accession>A0AAN8JWD7</accession>
<feature type="compositionally biased region" description="Low complexity" evidence="5">
    <location>
        <begin position="493"/>
        <end position="502"/>
    </location>
</feature>
<dbReference type="Proteomes" id="UP001347796">
    <property type="component" value="Unassembled WGS sequence"/>
</dbReference>
<organism evidence="6 7">
    <name type="scientific">Patella caerulea</name>
    <name type="common">Rayed Mediterranean limpet</name>
    <dbReference type="NCBI Taxonomy" id="87958"/>
    <lineage>
        <taxon>Eukaryota</taxon>
        <taxon>Metazoa</taxon>
        <taxon>Spiralia</taxon>
        <taxon>Lophotrochozoa</taxon>
        <taxon>Mollusca</taxon>
        <taxon>Gastropoda</taxon>
        <taxon>Patellogastropoda</taxon>
        <taxon>Patelloidea</taxon>
        <taxon>Patellidae</taxon>
        <taxon>Patella</taxon>
    </lineage>
</organism>
<name>A0AAN8JWD7_PATCE</name>
<feature type="compositionally biased region" description="Low complexity" evidence="5">
    <location>
        <begin position="448"/>
        <end position="471"/>
    </location>
</feature>
<proteinExistence type="inferred from homology"/>
<dbReference type="EMBL" id="JAZGQO010000007">
    <property type="protein sequence ID" value="KAK6181264.1"/>
    <property type="molecule type" value="Genomic_DNA"/>
</dbReference>
<evidence type="ECO:0000313" key="7">
    <source>
        <dbReference type="Proteomes" id="UP001347796"/>
    </source>
</evidence>
<evidence type="ECO:0000256" key="1">
    <source>
        <dbReference type="ARBA" id="ARBA00004123"/>
    </source>
</evidence>
<gene>
    <name evidence="6" type="ORF">SNE40_009154</name>
</gene>
<dbReference type="PANTHER" id="PTHR23188:SF12">
    <property type="entry name" value="RNA POLYMERASE II-ASSOCIATED FACTOR 1 HOMOLOG"/>
    <property type="match status" value="1"/>
</dbReference>
<evidence type="ECO:0000256" key="4">
    <source>
        <dbReference type="ARBA" id="ARBA00023242"/>
    </source>
</evidence>
<evidence type="ECO:0000256" key="2">
    <source>
        <dbReference type="ARBA" id="ARBA00007560"/>
    </source>
</evidence>
<evidence type="ECO:0000313" key="6">
    <source>
        <dbReference type="EMBL" id="KAK6181264.1"/>
    </source>
</evidence>
<protein>
    <recommendedName>
        <fullName evidence="3">RNA polymerase II-associated factor 1 homolog</fullName>
    </recommendedName>
</protein>
<evidence type="ECO:0000256" key="3">
    <source>
        <dbReference type="ARBA" id="ARBA00020462"/>
    </source>
</evidence>
<comment type="similarity">
    <text evidence="2">Belongs to the PAF1 family.</text>
</comment>
<dbReference type="GO" id="GO:0003682">
    <property type="term" value="F:chromatin binding"/>
    <property type="evidence" value="ECO:0007669"/>
    <property type="project" value="TreeGrafter"/>
</dbReference>
<dbReference type="AlphaFoldDB" id="A0AAN8JWD7"/>
<feature type="compositionally biased region" description="Acidic residues" evidence="5">
    <location>
        <begin position="369"/>
        <end position="380"/>
    </location>
</feature>
<comment type="caution">
    <text evidence="6">The sequence shown here is derived from an EMBL/GenBank/DDBJ whole genome shotgun (WGS) entry which is preliminary data.</text>
</comment>
<dbReference type="PANTHER" id="PTHR23188">
    <property type="entry name" value="RNA POLYMERASE II-ASSOCIATED FACTOR 1 HOMOLOG"/>
    <property type="match status" value="1"/>
</dbReference>
<reference evidence="6 7" key="1">
    <citation type="submission" date="2024-01" db="EMBL/GenBank/DDBJ databases">
        <title>The genome of the rayed Mediterranean limpet Patella caerulea (Linnaeus, 1758).</title>
        <authorList>
            <person name="Anh-Thu Weber A."/>
            <person name="Halstead-Nussloch G."/>
        </authorList>
    </citation>
    <scope>NUCLEOTIDE SEQUENCE [LARGE SCALE GENOMIC DNA]</scope>
    <source>
        <strain evidence="6">AATW-2023a</strain>
        <tissue evidence="6">Whole specimen</tissue>
    </source>
</reference>
<dbReference type="Pfam" id="PF03985">
    <property type="entry name" value="Paf1"/>
    <property type="match status" value="1"/>
</dbReference>
<feature type="compositionally biased region" description="Basic and acidic residues" evidence="5">
    <location>
        <begin position="386"/>
        <end position="414"/>
    </location>
</feature>
<dbReference type="InterPro" id="IPR007133">
    <property type="entry name" value="RNA_pol_II-assoc_Paf1"/>
</dbReference>
<feature type="region of interest" description="Disordered" evidence="5">
    <location>
        <begin position="329"/>
        <end position="502"/>
    </location>
</feature>
<feature type="compositionally biased region" description="Basic and acidic residues" evidence="5">
    <location>
        <begin position="350"/>
        <end position="359"/>
    </location>
</feature>
<dbReference type="GO" id="GO:0006368">
    <property type="term" value="P:transcription elongation by RNA polymerase II"/>
    <property type="evidence" value="ECO:0007669"/>
    <property type="project" value="InterPro"/>
</dbReference>
<dbReference type="GO" id="GO:0016593">
    <property type="term" value="C:Cdc73/Paf1 complex"/>
    <property type="evidence" value="ECO:0007669"/>
    <property type="project" value="InterPro"/>
</dbReference>
<comment type="subcellular location">
    <subcellularLocation>
        <location evidence="1">Nucleus</location>
    </subcellularLocation>
</comment>
<keyword evidence="7" id="KW-1185">Reference proteome</keyword>
<keyword evidence="4" id="KW-0539">Nucleus</keyword>
<dbReference type="GO" id="GO:0000993">
    <property type="term" value="F:RNA polymerase II complex binding"/>
    <property type="evidence" value="ECO:0007669"/>
    <property type="project" value="TreeGrafter"/>
</dbReference>